<keyword evidence="3" id="KW-1185">Reference proteome</keyword>
<organism evidence="2 3">
    <name type="scientific">Filobasidium floriforme</name>
    <dbReference type="NCBI Taxonomy" id="5210"/>
    <lineage>
        <taxon>Eukaryota</taxon>
        <taxon>Fungi</taxon>
        <taxon>Dikarya</taxon>
        <taxon>Basidiomycota</taxon>
        <taxon>Agaricomycotina</taxon>
        <taxon>Tremellomycetes</taxon>
        <taxon>Filobasidiales</taxon>
        <taxon>Filobasidiaceae</taxon>
        <taxon>Filobasidium</taxon>
    </lineage>
</organism>
<name>A0A8K0JK05_9TREE</name>
<evidence type="ECO:0000256" key="1">
    <source>
        <dbReference type="SAM" id="MobiDB-lite"/>
    </source>
</evidence>
<dbReference type="AlphaFoldDB" id="A0A8K0JK05"/>
<dbReference type="EMBL" id="JABELV010000073">
    <property type="protein sequence ID" value="KAG7532135.1"/>
    <property type="molecule type" value="Genomic_DNA"/>
</dbReference>
<proteinExistence type="predicted"/>
<evidence type="ECO:0000313" key="2">
    <source>
        <dbReference type="EMBL" id="KAG7532135.1"/>
    </source>
</evidence>
<dbReference type="Proteomes" id="UP000812966">
    <property type="component" value="Unassembled WGS sequence"/>
</dbReference>
<gene>
    <name evidence="2" type="ORF">FFLO_03823</name>
</gene>
<feature type="region of interest" description="Disordered" evidence="1">
    <location>
        <begin position="497"/>
        <end position="521"/>
    </location>
</feature>
<comment type="caution">
    <text evidence="2">The sequence shown here is derived from an EMBL/GenBank/DDBJ whole genome shotgun (WGS) entry which is preliminary data.</text>
</comment>
<dbReference type="OrthoDB" id="2522565at2759"/>
<protein>
    <submittedName>
        <fullName evidence="2">Uncharacterized protein</fullName>
    </submittedName>
</protein>
<evidence type="ECO:0000313" key="3">
    <source>
        <dbReference type="Proteomes" id="UP000812966"/>
    </source>
</evidence>
<sequence>MARQSLSPIEQLKPRTSARNLSGLLRYITAALALLLTLNSITHFNTTSAPFQWFSLLLPSTSNDGLHPTYLRHLASSLQKTEHGGLSPKLGLNIGRYARVDPLYPSGYQWIDSDTREPFHKDYRRWANTNNAISRLPPGSGFDALVVARGMSNEYQSAEDPQSDKTSWLRNSTLIGFYANFDEKASIWKRAGPAPYVLDLPVWRQTPRPCLDRVEAGPEDPRLMWTDEGQLLLVFGTTSQVSKVCRSMAVVDLRVVWPEFADLMTRLGHGDVPLRIEAVTELGKEGPKEPYEKNWAPFFAGASAPSRRARIYRPWFDSSSEGFTPSNFPQFHANVVPSIVLQTASDPDLLALPVEKVALTGSTTKTDYMTLVESESSTPSIANDLLSEAANTCFQASFPNFQIHSIHQATPYYRVTLCPRGTCKPDSTNTVLFALGHLKISWNEYRRFFMTLSVDAPHAPISVSQPVHLGSHEFDSGVVFAVSAAFFPSSHVFGGSDGANDNTTESDPFFKQESWDPSPESHLGHGWLDDTLIIGAGWKDTEMASFHMPLASALKQHRLC</sequence>
<accession>A0A8K0JK05</accession>
<reference evidence="2" key="1">
    <citation type="submission" date="2020-04" db="EMBL/GenBank/DDBJ databases">
        <title>Analysis of mating type loci in Filobasidium floriforme.</title>
        <authorList>
            <person name="Nowrousian M."/>
        </authorList>
    </citation>
    <scope>NUCLEOTIDE SEQUENCE</scope>
    <source>
        <strain evidence="2">CBS 6242</strain>
    </source>
</reference>